<protein>
    <submittedName>
        <fullName evidence="1">Uncharacterized protein</fullName>
    </submittedName>
</protein>
<organism evidence="1 2">
    <name type="scientific">Paenibacillus antibioticophila</name>
    <dbReference type="NCBI Taxonomy" id="1274374"/>
    <lineage>
        <taxon>Bacteria</taxon>
        <taxon>Bacillati</taxon>
        <taxon>Bacillota</taxon>
        <taxon>Bacilli</taxon>
        <taxon>Bacillales</taxon>
        <taxon>Paenibacillaceae</taxon>
        <taxon>Paenibacillus</taxon>
    </lineage>
</organism>
<accession>A0A920CJU0</accession>
<dbReference type="Proteomes" id="UP000681162">
    <property type="component" value="Unassembled WGS sequence"/>
</dbReference>
<dbReference type="AlphaFoldDB" id="A0A920CJU0"/>
<gene>
    <name evidence="1" type="ORF">J41TS12_48790</name>
</gene>
<comment type="caution">
    <text evidence="1">The sequence shown here is derived from an EMBL/GenBank/DDBJ whole genome shotgun (WGS) entry which is preliminary data.</text>
</comment>
<keyword evidence="2" id="KW-1185">Reference proteome</keyword>
<sequence>MVKQQQEIFKNLKWSRGVVLYETGDSTAFVLLGLSGCAGDNEEMKEMREHHKLTVTAGEQEIACTLVNQELDSMDAFKALFAEAEIKSIKTTETLLLKFEGDQPIEVTVKDILLSSEGNYLYPDKLSPGISLTNKNNSFSFVPGKNTTSALNSKFEPGKMNYRGFKIDATWESAERTYIFAIKEK</sequence>
<reference evidence="1 2" key="1">
    <citation type="submission" date="2021-03" db="EMBL/GenBank/DDBJ databases">
        <title>Antimicrobial resistance genes in bacteria isolated from Japanese honey, and their potential for conferring macrolide and lincosamide resistance in the American foulbrood pathogen Paenibacillus larvae.</title>
        <authorList>
            <person name="Okamoto M."/>
            <person name="Kumagai M."/>
            <person name="Kanamori H."/>
            <person name="Takamatsu D."/>
        </authorList>
    </citation>
    <scope>NUCLEOTIDE SEQUENCE [LARGE SCALE GENOMIC DNA]</scope>
    <source>
        <strain evidence="1 2">J41TS12</strain>
    </source>
</reference>
<name>A0A920CJU0_9BACL</name>
<dbReference type="EMBL" id="BORR01000031">
    <property type="protein sequence ID" value="GIO40018.1"/>
    <property type="molecule type" value="Genomic_DNA"/>
</dbReference>
<proteinExistence type="predicted"/>
<evidence type="ECO:0000313" key="2">
    <source>
        <dbReference type="Proteomes" id="UP000681162"/>
    </source>
</evidence>
<evidence type="ECO:0000313" key="1">
    <source>
        <dbReference type="EMBL" id="GIO40018.1"/>
    </source>
</evidence>
<dbReference type="RefSeq" id="WP_212943941.1">
    <property type="nucleotide sequence ID" value="NZ_BORR01000031.1"/>
</dbReference>